<reference evidence="1 2" key="2">
    <citation type="submission" date="2018-11" db="EMBL/GenBank/DDBJ databases">
        <authorList>
            <consortium name="Pathogen Informatics"/>
        </authorList>
    </citation>
    <scope>NUCLEOTIDE SEQUENCE [LARGE SCALE GENOMIC DNA]</scope>
</reference>
<evidence type="ECO:0000313" key="1">
    <source>
        <dbReference type="EMBL" id="VDP15204.1"/>
    </source>
</evidence>
<protein>
    <submittedName>
        <fullName evidence="3">DRIM domain-containing protein</fullName>
    </submittedName>
</protein>
<dbReference type="GO" id="GO:0030686">
    <property type="term" value="C:90S preribosome"/>
    <property type="evidence" value="ECO:0007669"/>
    <property type="project" value="TreeGrafter"/>
</dbReference>
<sequence>MKIKSNSSDRFKYVSFTDQISKVSVDIAQWHSSIAAATSVENETHFNDAIIKYRDLDYGSYFESFLNDIPYFNGELRTYAQLLHQKDIIANALIRHLNISESTSLGTLLELTTAFVQDIREDFRSYIWEFMEAIIDILERSHEDKEILQTVFFTLAKIFWLQRRHLVYELREVFRRFKRIFCCKRPYLRRFTAEALAFLLRKSNAVGKLTVFLAETAHSEIDNPLLIDGISRLYFNALKITKGQFHSTAPQLLLEILHASFGIEENDVRNVAIQILVGTMCQCSIYTSKEYSALLVDVILEEYKSAILSFNIVKSSSLAKLLNAWISQKMGRSLHNPASLFQVIIDGAKSKVGEVDIDTVGLLSTAIKRLI</sequence>
<dbReference type="STRING" id="387005.A0A183I2M9"/>
<dbReference type="PANTHER" id="PTHR17695">
    <property type="entry name" value="SMALL SUBUNIT PROCESSOME COMPONENT 20 HOMOLOG"/>
    <property type="match status" value="1"/>
</dbReference>
<gene>
    <name evidence="1" type="ORF">OFLC_LOCUS13993</name>
</gene>
<dbReference type="InterPro" id="IPR052575">
    <property type="entry name" value="SSU_processome_comp_20"/>
</dbReference>
<evidence type="ECO:0000313" key="2">
    <source>
        <dbReference type="Proteomes" id="UP000267606"/>
    </source>
</evidence>
<dbReference type="GO" id="GO:0032040">
    <property type="term" value="C:small-subunit processome"/>
    <property type="evidence" value="ECO:0007669"/>
    <property type="project" value="TreeGrafter"/>
</dbReference>
<dbReference type="EMBL" id="UZAJ01040521">
    <property type="protein sequence ID" value="VDP15204.1"/>
    <property type="molecule type" value="Genomic_DNA"/>
</dbReference>
<dbReference type="WBParaSite" id="OFLC_0001399201-mRNA-1">
    <property type="protein sequence ID" value="OFLC_0001399201-mRNA-1"/>
    <property type="gene ID" value="OFLC_0001399201"/>
</dbReference>
<accession>A0A183I2M9</accession>
<name>A0A183I2M9_9BILA</name>
<dbReference type="InterPro" id="IPR016024">
    <property type="entry name" value="ARM-type_fold"/>
</dbReference>
<keyword evidence="2" id="KW-1185">Reference proteome</keyword>
<dbReference type="AlphaFoldDB" id="A0A183I2M9"/>
<dbReference type="PANTHER" id="PTHR17695:SF11">
    <property type="entry name" value="SMALL SUBUNIT PROCESSOME COMPONENT 20 HOMOLOG"/>
    <property type="match status" value="1"/>
</dbReference>
<proteinExistence type="predicted"/>
<reference evidence="3" key="1">
    <citation type="submission" date="2016-06" db="UniProtKB">
        <authorList>
            <consortium name="WormBaseParasite"/>
        </authorList>
    </citation>
    <scope>IDENTIFICATION</scope>
</reference>
<dbReference type="SUPFAM" id="SSF48371">
    <property type="entry name" value="ARM repeat"/>
    <property type="match status" value="1"/>
</dbReference>
<organism evidence="3">
    <name type="scientific">Onchocerca flexuosa</name>
    <dbReference type="NCBI Taxonomy" id="387005"/>
    <lineage>
        <taxon>Eukaryota</taxon>
        <taxon>Metazoa</taxon>
        <taxon>Ecdysozoa</taxon>
        <taxon>Nematoda</taxon>
        <taxon>Chromadorea</taxon>
        <taxon>Rhabditida</taxon>
        <taxon>Spirurina</taxon>
        <taxon>Spiruromorpha</taxon>
        <taxon>Filarioidea</taxon>
        <taxon>Onchocercidae</taxon>
        <taxon>Onchocerca</taxon>
    </lineage>
</organism>
<evidence type="ECO:0000313" key="3">
    <source>
        <dbReference type="WBParaSite" id="OFLC_0001399201-mRNA-1"/>
    </source>
</evidence>
<dbReference type="Proteomes" id="UP000267606">
    <property type="component" value="Unassembled WGS sequence"/>
</dbReference>